<name>A0AAV7SJT4_PLEWA</name>
<sequence length="249" mass="27337">MVKNKGRLSQQTNKMDNYAVSRRPGGPEAMGGDGVQGWGTEQDPPHESSLSEIMAVIHDLKGSLEPRLDVVDVERGTDSAGPTIEDPAQQYLGGTIKSGVRDLDVVRPSSIQGGVFKPTSGRFEEERPSAATAPAEETQREAEQWRTVAVTVAASETAYEAATRRRRQDQEEPEDGGPNLVPASRWGTGGSRASRQATLSGERDPASAFRDTIRKEKKKENEDSMNPQRRTRIIKEAHNKDRKNKTINC</sequence>
<feature type="compositionally biased region" description="Low complexity" evidence="1">
    <location>
        <begin position="146"/>
        <end position="161"/>
    </location>
</feature>
<protein>
    <submittedName>
        <fullName evidence="2">Uncharacterized protein</fullName>
    </submittedName>
</protein>
<feature type="compositionally biased region" description="Basic residues" evidence="1">
    <location>
        <begin position="240"/>
        <end position="249"/>
    </location>
</feature>
<evidence type="ECO:0000256" key="1">
    <source>
        <dbReference type="SAM" id="MobiDB-lite"/>
    </source>
</evidence>
<dbReference type="Proteomes" id="UP001066276">
    <property type="component" value="Chromosome 4_2"/>
</dbReference>
<feature type="region of interest" description="Disordered" evidence="1">
    <location>
        <begin position="1"/>
        <end position="47"/>
    </location>
</feature>
<gene>
    <name evidence="2" type="ORF">NDU88_004792</name>
</gene>
<feature type="compositionally biased region" description="Gly residues" evidence="1">
    <location>
        <begin position="28"/>
        <end position="37"/>
    </location>
</feature>
<reference evidence="2" key="1">
    <citation type="journal article" date="2022" name="bioRxiv">
        <title>Sequencing and chromosome-scale assembly of the giantPleurodeles waltlgenome.</title>
        <authorList>
            <person name="Brown T."/>
            <person name="Elewa A."/>
            <person name="Iarovenko S."/>
            <person name="Subramanian E."/>
            <person name="Araus A.J."/>
            <person name="Petzold A."/>
            <person name="Susuki M."/>
            <person name="Suzuki K.-i.T."/>
            <person name="Hayashi T."/>
            <person name="Toyoda A."/>
            <person name="Oliveira C."/>
            <person name="Osipova E."/>
            <person name="Leigh N.D."/>
            <person name="Simon A."/>
            <person name="Yun M.H."/>
        </authorList>
    </citation>
    <scope>NUCLEOTIDE SEQUENCE</scope>
    <source>
        <strain evidence="2">20211129_DDA</strain>
        <tissue evidence="2">Liver</tissue>
    </source>
</reference>
<proteinExistence type="predicted"/>
<feature type="compositionally biased region" description="Basic and acidic residues" evidence="1">
    <location>
        <begin position="201"/>
        <end position="222"/>
    </location>
</feature>
<evidence type="ECO:0000313" key="3">
    <source>
        <dbReference type="Proteomes" id="UP001066276"/>
    </source>
</evidence>
<accession>A0AAV7SJT4</accession>
<organism evidence="2 3">
    <name type="scientific">Pleurodeles waltl</name>
    <name type="common">Iberian ribbed newt</name>
    <dbReference type="NCBI Taxonomy" id="8319"/>
    <lineage>
        <taxon>Eukaryota</taxon>
        <taxon>Metazoa</taxon>
        <taxon>Chordata</taxon>
        <taxon>Craniata</taxon>
        <taxon>Vertebrata</taxon>
        <taxon>Euteleostomi</taxon>
        <taxon>Amphibia</taxon>
        <taxon>Batrachia</taxon>
        <taxon>Caudata</taxon>
        <taxon>Salamandroidea</taxon>
        <taxon>Salamandridae</taxon>
        <taxon>Pleurodelinae</taxon>
        <taxon>Pleurodeles</taxon>
    </lineage>
</organism>
<keyword evidence="3" id="KW-1185">Reference proteome</keyword>
<feature type="region of interest" description="Disordered" evidence="1">
    <location>
        <begin position="110"/>
        <end position="249"/>
    </location>
</feature>
<evidence type="ECO:0000313" key="2">
    <source>
        <dbReference type="EMBL" id="KAJ1164352.1"/>
    </source>
</evidence>
<dbReference type="EMBL" id="JANPWB010000008">
    <property type="protein sequence ID" value="KAJ1164352.1"/>
    <property type="molecule type" value="Genomic_DNA"/>
</dbReference>
<dbReference type="AlphaFoldDB" id="A0AAV7SJT4"/>
<comment type="caution">
    <text evidence="2">The sequence shown here is derived from an EMBL/GenBank/DDBJ whole genome shotgun (WGS) entry which is preliminary data.</text>
</comment>